<reference evidence="2" key="1">
    <citation type="submission" date="2019-08" db="EMBL/GenBank/DDBJ databases">
        <authorList>
            <person name="Kucharzyk K."/>
            <person name="Murdoch R.W."/>
            <person name="Higgins S."/>
            <person name="Loffler F."/>
        </authorList>
    </citation>
    <scope>NUCLEOTIDE SEQUENCE</scope>
</reference>
<evidence type="ECO:0000259" key="1">
    <source>
        <dbReference type="PROSITE" id="PS50879"/>
    </source>
</evidence>
<proteinExistence type="predicted"/>
<comment type="caution">
    <text evidence="2">The sequence shown here is derived from an EMBL/GenBank/DDBJ whole genome shotgun (WGS) entry which is preliminary data.</text>
</comment>
<dbReference type="Pfam" id="PF00075">
    <property type="entry name" value="RNase_H"/>
    <property type="match status" value="1"/>
</dbReference>
<dbReference type="SUPFAM" id="SSF53098">
    <property type="entry name" value="Ribonuclease H-like"/>
    <property type="match status" value="1"/>
</dbReference>
<dbReference type="Gene3D" id="3.30.420.10">
    <property type="entry name" value="Ribonuclease H-like superfamily/Ribonuclease H"/>
    <property type="match status" value="1"/>
</dbReference>
<organism evidence="2">
    <name type="scientific">bioreactor metagenome</name>
    <dbReference type="NCBI Taxonomy" id="1076179"/>
    <lineage>
        <taxon>unclassified sequences</taxon>
        <taxon>metagenomes</taxon>
        <taxon>ecological metagenomes</taxon>
    </lineage>
</organism>
<dbReference type="InterPro" id="IPR012337">
    <property type="entry name" value="RNaseH-like_sf"/>
</dbReference>
<feature type="domain" description="RNase H type-1" evidence="1">
    <location>
        <begin position="1"/>
        <end position="140"/>
    </location>
</feature>
<dbReference type="AlphaFoldDB" id="A0A645C380"/>
<dbReference type="PROSITE" id="PS50879">
    <property type="entry name" value="RNASE_H_1"/>
    <property type="match status" value="1"/>
</dbReference>
<dbReference type="InterPro" id="IPR036397">
    <property type="entry name" value="RNaseH_sf"/>
</dbReference>
<accession>A0A645C380</accession>
<dbReference type="GO" id="GO:0004523">
    <property type="term" value="F:RNA-DNA hybrid ribonuclease activity"/>
    <property type="evidence" value="ECO:0007669"/>
    <property type="project" value="InterPro"/>
</dbReference>
<dbReference type="EMBL" id="VSSQ01024517">
    <property type="protein sequence ID" value="MPM72079.1"/>
    <property type="molecule type" value="Genomic_DNA"/>
</dbReference>
<dbReference type="GO" id="GO:0003676">
    <property type="term" value="F:nucleic acid binding"/>
    <property type="evidence" value="ECO:0007669"/>
    <property type="project" value="InterPro"/>
</dbReference>
<dbReference type="InterPro" id="IPR002156">
    <property type="entry name" value="RNaseH_domain"/>
</dbReference>
<name>A0A645C380_9ZZZZ</name>
<gene>
    <name evidence="2" type="ORF">SDC9_119052</name>
</gene>
<evidence type="ECO:0000313" key="2">
    <source>
        <dbReference type="EMBL" id="MPM72079.1"/>
    </source>
</evidence>
<protein>
    <recommendedName>
        <fullName evidence="1">RNase H type-1 domain-containing protein</fullName>
    </recommendedName>
</protein>
<dbReference type="CDD" id="cd09277">
    <property type="entry name" value="RNase_HI_bacteria_like"/>
    <property type="match status" value="1"/>
</dbReference>
<sequence length="243" mass="27844">MEIPHAYVDGSFNSSTGKYGYGVVVIQNGVIIHIESGTAKDQTEKSLRQIAGELKAAIRATEFAVTHNFRELVIFHDYEGICHHATGSWDRKDKSSQLYFEEINRMKDENNLNIIFVKVDSHTNDFFNELADEEAKKGAELSISGSVDKLIKNLKIKVLNDKIKDEISELISFSYIENVKVENTNIDKKLVCDEREKTDRDEVERILSFVEKESLLEYINTLDSNRKTQIIESLWIFIKGKGY</sequence>